<proteinExistence type="predicted"/>
<dbReference type="AlphaFoldDB" id="A0A0A0LA54"/>
<protein>
    <submittedName>
        <fullName evidence="1">Uncharacterized protein</fullName>
    </submittedName>
</protein>
<evidence type="ECO:0000313" key="2">
    <source>
        <dbReference type="Proteomes" id="UP000029981"/>
    </source>
</evidence>
<reference evidence="1 2" key="4">
    <citation type="journal article" date="2011" name="BMC Genomics">
        <title>RNA-Seq improves annotation of protein-coding genes in the cucumber genome.</title>
        <authorList>
            <person name="Li Z."/>
            <person name="Zhang Z."/>
            <person name="Yan P."/>
            <person name="Huang S."/>
            <person name="Fei Z."/>
            <person name="Lin K."/>
        </authorList>
    </citation>
    <scope>NUCLEOTIDE SEQUENCE [LARGE SCALE GENOMIC DNA]</scope>
    <source>
        <strain evidence="2">cv. 9930</strain>
    </source>
</reference>
<evidence type="ECO:0000313" key="1">
    <source>
        <dbReference type="EMBL" id="KGN57854.1"/>
    </source>
</evidence>
<sequence>MGQPNSIWSSAKLHVHKIQNLRIFIFHKPRHRHHSDEKRHIAIRKVLILKDKGLRRLLLLGTFIDTDIKDLENDGAK</sequence>
<dbReference type="EMBL" id="CM002924">
    <property type="protein sequence ID" value="KGN57854.1"/>
    <property type="molecule type" value="Genomic_DNA"/>
</dbReference>
<dbReference type="Proteomes" id="UP000029981">
    <property type="component" value="Chromosome 3"/>
</dbReference>
<dbReference type="Gramene" id="KGN57854">
    <property type="protein sequence ID" value="KGN57854"/>
    <property type="gene ID" value="Csa_3G354480"/>
</dbReference>
<organism evidence="1 2">
    <name type="scientific">Cucumis sativus</name>
    <name type="common">Cucumber</name>
    <dbReference type="NCBI Taxonomy" id="3659"/>
    <lineage>
        <taxon>Eukaryota</taxon>
        <taxon>Viridiplantae</taxon>
        <taxon>Streptophyta</taxon>
        <taxon>Embryophyta</taxon>
        <taxon>Tracheophyta</taxon>
        <taxon>Spermatophyta</taxon>
        <taxon>Magnoliopsida</taxon>
        <taxon>eudicotyledons</taxon>
        <taxon>Gunneridae</taxon>
        <taxon>Pentapetalae</taxon>
        <taxon>rosids</taxon>
        <taxon>fabids</taxon>
        <taxon>Cucurbitales</taxon>
        <taxon>Cucurbitaceae</taxon>
        <taxon>Benincaseae</taxon>
        <taxon>Cucumis</taxon>
    </lineage>
</organism>
<gene>
    <name evidence="1" type="ORF">Csa_3G354480</name>
</gene>
<reference evidence="1 2" key="1">
    <citation type="journal article" date="2009" name="Nat. Genet.">
        <title>The genome of the cucumber, Cucumis sativus L.</title>
        <authorList>
            <person name="Huang S."/>
            <person name="Li R."/>
            <person name="Zhang Z."/>
            <person name="Li L."/>
            <person name="Gu X."/>
            <person name="Fan W."/>
            <person name="Lucas W.J."/>
            <person name="Wang X."/>
            <person name="Xie B."/>
            <person name="Ni P."/>
            <person name="Ren Y."/>
            <person name="Zhu H."/>
            <person name="Li J."/>
            <person name="Lin K."/>
            <person name="Jin W."/>
            <person name="Fei Z."/>
            <person name="Li G."/>
            <person name="Staub J."/>
            <person name="Kilian A."/>
            <person name="van der Vossen E.A."/>
            <person name="Wu Y."/>
            <person name="Guo J."/>
            <person name="He J."/>
            <person name="Jia Z."/>
            <person name="Ren Y."/>
            <person name="Tian G."/>
            <person name="Lu Y."/>
            <person name="Ruan J."/>
            <person name="Qian W."/>
            <person name="Wang M."/>
            <person name="Huang Q."/>
            <person name="Li B."/>
            <person name="Xuan Z."/>
            <person name="Cao J."/>
            <person name="Asan"/>
            <person name="Wu Z."/>
            <person name="Zhang J."/>
            <person name="Cai Q."/>
            <person name="Bai Y."/>
            <person name="Zhao B."/>
            <person name="Han Y."/>
            <person name="Li Y."/>
            <person name="Li X."/>
            <person name="Wang S."/>
            <person name="Shi Q."/>
            <person name="Liu S."/>
            <person name="Cho W.K."/>
            <person name="Kim J.Y."/>
            <person name="Xu Y."/>
            <person name="Heller-Uszynska K."/>
            <person name="Miao H."/>
            <person name="Cheng Z."/>
            <person name="Zhang S."/>
            <person name="Wu J."/>
            <person name="Yang Y."/>
            <person name="Kang H."/>
            <person name="Li M."/>
            <person name="Liang H."/>
            <person name="Ren X."/>
            <person name="Shi Z."/>
            <person name="Wen M."/>
            <person name="Jian M."/>
            <person name="Yang H."/>
            <person name="Zhang G."/>
            <person name="Yang Z."/>
            <person name="Chen R."/>
            <person name="Liu S."/>
            <person name="Li J."/>
            <person name="Ma L."/>
            <person name="Liu H."/>
            <person name="Zhou Y."/>
            <person name="Zhao J."/>
            <person name="Fang X."/>
            <person name="Li G."/>
            <person name="Fang L."/>
            <person name="Li Y."/>
            <person name="Liu D."/>
            <person name="Zheng H."/>
            <person name="Zhang Y."/>
            <person name="Qin N."/>
            <person name="Li Z."/>
            <person name="Yang G."/>
            <person name="Yang S."/>
            <person name="Bolund L."/>
            <person name="Kristiansen K."/>
            <person name="Zheng H."/>
            <person name="Li S."/>
            <person name="Zhang X."/>
            <person name="Yang H."/>
            <person name="Wang J."/>
            <person name="Sun R."/>
            <person name="Zhang B."/>
            <person name="Jiang S."/>
            <person name="Wang J."/>
            <person name="Du Y."/>
            <person name="Li S."/>
        </authorList>
    </citation>
    <scope>NUCLEOTIDE SEQUENCE [LARGE SCALE GENOMIC DNA]</scope>
    <source>
        <strain evidence="2">cv. 9930</strain>
    </source>
</reference>
<reference evidence="1 2" key="2">
    <citation type="journal article" date="2009" name="PLoS ONE">
        <title>An integrated genetic and cytogenetic map of the cucumber genome.</title>
        <authorList>
            <person name="Ren Y."/>
            <person name="Zhang Z."/>
            <person name="Liu J."/>
            <person name="Staub J.E."/>
            <person name="Han Y."/>
            <person name="Cheng Z."/>
            <person name="Li X."/>
            <person name="Lu J."/>
            <person name="Miao H."/>
            <person name="Kang H."/>
            <person name="Xie B."/>
            <person name="Gu X."/>
            <person name="Wang X."/>
            <person name="Du Y."/>
            <person name="Jin W."/>
            <person name="Huang S."/>
        </authorList>
    </citation>
    <scope>NUCLEOTIDE SEQUENCE [LARGE SCALE GENOMIC DNA]</scope>
    <source>
        <strain evidence="2">cv. 9930</strain>
    </source>
</reference>
<accession>A0A0A0LA54</accession>
<keyword evidence="2" id="KW-1185">Reference proteome</keyword>
<reference evidence="1 2" key="3">
    <citation type="journal article" date="2010" name="BMC Genomics">
        <title>Transcriptome sequencing and comparative analysis of cucumber flowers with different sex types.</title>
        <authorList>
            <person name="Guo S."/>
            <person name="Zheng Y."/>
            <person name="Joung J.G."/>
            <person name="Liu S."/>
            <person name="Zhang Z."/>
            <person name="Crasta O.R."/>
            <person name="Sobral B.W."/>
            <person name="Xu Y."/>
            <person name="Huang S."/>
            <person name="Fei Z."/>
        </authorList>
    </citation>
    <scope>NUCLEOTIDE SEQUENCE [LARGE SCALE GENOMIC DNA]</scope>
    <source>
        <strain evidence="2">cv. 9930</strain>
    </source>
</reference>
<name>A0A0A0LA54_CUCSA</name>